<dbReference type="eggNOG" id="KOG1950">
    <property type="taxonomic scope" value="Eukaryota"/>
</dbReference>
<sequence length="294" mass="34002">MIKPNQDLKVRQPLTKTMVSKNSHSHFKTKQRIYFIIFLLLVSLSLIILALSFHDPNPINNNKLSTSQRISQKDDHIPVAKHPEWLKIIEQKLRDKKKKIKLGLVNLDHDHHGLHDGLKGLDRVETVSVRFDRLTGDNKREWEEYFPEWIDEHHKWGPPRCPEIPLPTSLEQYNDLDVVVASVPCGTNYTRKGVRDVFRLQVNLVAANLAVRSGWENQGVVHRTVYVVFVGSCGPMLEIFRCDDLVKHRKGEYWVYWPEMRRLKQKVLMPVGSCQLAPGYAETGEVLVPFFAIS</sequence>
<dbReference type="STRING" id="981085.W9SNV0"/>
<dbReference type="KEGG" id="mnt:21384424"/>
<evidence type="ECO:0000313" key="2">
    <source>
        <dbReference type="EMBL" id="EXC36982.1"/>
    </source>
</evidence>
<protein>
    <submittedName>
        <fullName evidence="2">Uncharacterized protein</fullName>
    </submittedName>
</protein>
<feature type="transmembrane region" description="Helical" evidence="1">
    <location>
        <begin position="33"/>
        <end position="53"/>
    </location>
</feature>
<name>W9SNV0_9ROSA</name>
<organism evidence="2 3">
    <name type="scientific">Morus notabilis</name>
    <dbReference type="NCBI Taxonomy" id="981085"/>
    <lineage>
        <taxon>Eukaryota</taxon>
        <taxon>Viridiplantae</taxon>
        <taxon>Streptophyta</taxon>
        <taxon>Embryophyta</taxon>
        <taxon>Tracheophyta</taxon>
        <taxon>Spermatophyta</taxon>
        <taxon>Magnoliopsida</taxon>
        <taxon>eudicotyledons</taxon>
        <taxon>Gunneridae</taxon>
        <taxon>Pentapetalae</taxon>
        <taxon>rosids</taxon>
        <taxon>fabids</taxon>
        <taxon>Rosales</taxon>
        <taxon>Moraceae</taxon>
        <taxon>Moreae</taxon>
        <taxon>Morus</taxon>
    </lineage>
</organism>
<reference evidence="3" key="1">
    <citation type="submission" date="2013-01" db="EMBL/GenBank/DDBJ databases">
        <title>Draft Genome Sequence of a Mulberry Tree, Morus notabilis C.K. Schneid.</title>
        <authorList>
            <person name="He N."/>
            <person name="Zhao S."/>
        </authorList>
    </citation>
    <scope>NUCLEOTIDE SEQUENCE</scope>
</reference>
<dbReference type="Proteomes" id="UP000030645">
    <property type="component" value="Unassembled WGS sequence"/>
</dbReference>
<dbReference type="EMBL" id="KE620408">
    <property type="protein sequence ID" value="EXC36982.1"/>
    <property type="molecule type" value="Genomic_DNA"/>
</dbReference>
<dbReference type="OrthoDB" id="1678731at2759"/>
<accession>W9SNV0</accession>
<gene>
    <name evidence="2" type="ORF">L484_000802</name>
</gene>
<keyword evidence="1" id="KW-0472">Membrane</keyword>
<proteinExistence type="predicted"/>
<keyword evidence="1" id="KW-0812">Transmembrane</keyword>
<keyword evidence="1" id="KW-1133">Transmembrane helix</keyword>
<keyword evidence="3" id="KW-1185">Reference proteome</keyword>
<dbReference type="AlphaFoldDB" id="W9SNV0"/>
<evidence type="ECO:0000256" key="1">
    <source>
        <dbReference type="SAM" id="Phobius"/>
    </source>
</evidence>
<evidence type="ECO:0000313" key="3">
    <source>
        <dbReference type="Proteomes" id="UP000030645"/>
    </source>
</evidence>